<evidence type="ECO:0000313" key="1">
    <source>
        <dbReference type="EMBL" id="KAH7865509.1"/>
    </source>
</evidence>
<evidence type="ECO:0000313" key="2">
    <source>
        <dbReference type="Proteomes" id="UP000828048"/>
    </source>
</evidence>
<dbReference type="EMBL" id="CM037159">
    <property type="protein sequence ID" value="KAH7865509.1"/>
    <property type="molecule type" value="Genomic_DNA"/>
</dbReference>
<organism evidence="1 2">
    <name type="scientific">Vaccinium darrowii</name>
    <dbReference type="NCBI Taxonomy" id="229202"/>
    <lineage>
        <taxon>Eukaryota</taxon>
        <taxon>Viridiplantae</taxon>
        <taxon>Streptophyta</taxon>
        <taxon>Embryophyta</taxon>
        <taxon>Tracheophyta</taxon>
        <taxon>Spermatophyta</taxon>
        <taxon>Magnoliopsida</taxon>
        <taxon>eudicotyledons</taxon>
        <taxon>Gunneridae</taxon>
        <taxon>Pentapetalae</taxon>
        <taxon>asterids</taxon>
        <taxon>Ericales</taxon>
        <taxon>Ericaceae</taxon>
        <taxon>Vaccinioideae</taxon>
        <taxon>Vaccinieae</taxon>
        <taxon>Vaccinium</taxon>
    </lineage>
</organism>
<accession>A0ACB7ZJ56</accession>
<dbReference type="Proteomes" id="UP000828048">
    <property type="component" value="Chromosome 9"/>
</dbReference>
<reference evidence="1 2" key="1">
    <citation type="journal article" date="2021" name="Hortic Res">
        <title>High-quality reference genome and annotation aids understanding of berry development for evergreen blueberry (Vaccinium darrowii).</title>
        <authorList>
            <person name="Yu J."/>
            <person name="Hulse-Kemp A.M."/>
            <person name="Babiker E."/>
            <person name="Staton M."/>
        </authorList>
    </citation>
    <scope>NUCLEOTIDE SEQUENCE [LARGE SCALE GENOMIC DNA]</scope>
    <source>
        <strain evidence="2">cv. NJ 8807/NJ 8810</strain>
        <tissue evidence="1">Young leaf</tissue>
    </source>
</reference>
<keyword evidence="2" id="KW-1185">Reference proteome</keyword>
<protein>
    <submittedName>
        <fullName evidence="1">Uncharacterized protein</fullName>
    </submittedName>
</protein>
<gene>
    <name evidence="1" type="ORF">Vadar_007554</name>
</gene>
<sequence length="609" mass="70012">MVGGRLGETIGIREELAKKACSFSFKAHRTGKLYHCEKSCGSSEAFFSFPGTWSVEDWFSGRPFGKTEADPKLFPSLRSIGNDEVAVVNEAFFRTFEAILRTPSFANEVEKAVTERKQIVFTGHSSGGPMAILATLWFLEKCTRPISSPNAPLCITFGSPLVGDHIIPHALRRENWDIYFVHFVMRYDIVPRLMLAPLSSVERELWLVLPFFNPKSPSFGNNSVATTREASVFFTNVMRNVSSVANHTACNLMGSTNPLLETVTSFIELSPYRPFGNYVFCTGNGKQVVVQNSEAVLQVLFYSCQLECDAEFAEVVGKSLKEHLGYENELQRSLEIQNVAYLDNHLKELPLSSDGRAEGEMGKVNIALNDLGLSTRGRLCLRAAGELQKRKQRNQDKIENPNKPEIEAKLKHIQKYQTGREVRKVGYYDSFKLQNDVDDFQANVKRQELVGMWDEIIEMLKRYELPDEFEGRREWIELGTEYRRLVEPLEIANYYRHLKNDDTGPYLTKGRPKRYRFTQRWLEYAERMEKGSSSESCFWARVEELRSSNKSFEDMKEDILVLETDLLKWVTQRKIGNDVFLDESTFAKWWKKLPLQHRNESCIAEHLRN</sequence>
<comment type="caution">
    <text evidence="1">The sequence shown here is derived from an EMBL/GenBank/DDBJ whole genome shotgun (WGS) entry which is preliminary data.</text>
</comment>
<name>A0ACB7ZJ56_9ERIC</name>
<proteinExistence type="predicted"/>